<evidence type="ECO:0000313" key="1">
    <source>
        <dbReference type="EMBL" id="CAB3386306.1"/>
    </source>
</evidence>
<evidence type="ECO:0000313" key="2">
    <source>
        <dbReference type="Proteomes" id="UP000494165"/>
    </source>
</evidence>
<dbReference type="AlphaFoldDB" id="A0A8S1DR34"/>
<name>A0A8S1DR34_9INSE</name>
<comment type="caution">
    <text evidence="1">The sequence shown here is derived from an EMBL/GenBank/DDBJ whole genome shotgun (WGS) entry which is preliminary data.</text>
</comment>
<reference evidence="1 2" key="1">
    <citation type="submission" date="2020-04" db="EMBL/GenBank/DDBJ databases">
        <authorList>
            <person name="Alioto T."/>
            <person name="Alioto T."/>
            <person name="Gomez Garrido J."/>
        </authorList>
    </citation>
    <scope>NUCLEOTIDE SEQUENCE [LARGE SCALE GENOMIC DNA]</scope>
</reference>
<gene>
    <name evidence="1" type="ORF">CLODIP_2_CD04188</name>
</gene>
<protein>
    <submittedName>
        <fullName evidence="1">Uncharacterized protein</fullName>
    </submittedName>
</protein>
<proteinExistence type="predicted"/>
<sequence>MDDLRFARERQSKPILWEQLTSLKVLSVSEIYIGKNVGGFKADHTNRTPFLEESDTEILGLCDGRCGRMRRIPIPKQRDWSLVVLSRWGSPAMQLSQTEPKENLGRSFCLQVL</sequence>
<keyword evidence="2" id="KW-1185">Reference proteome</keyword>
<organism evidence="1 2">
    <name type="scientific">Cloeon dipterum</name>
    <dbReference type="NCBI Taxonomy" id="197152"/>
    <lineage>
        <taxon>Eukaryota</taxon>
        <taxon>Metazoa</taxon>
        <taxon>Ecdysozoa</taxon>
        <taxon>Arthropoda</taxon>
        <taxon>Hexapoda</taxon>
        <taxon>Insecta</taxon>
        <taxon>Pterygota</taxon>
        <taxon>Palaeoptera</taxon>
        <taxon>Ephemeroptera</taxon>
        <taxon>Pisciforma</taxon>
        <taxon>Baetidae</taxon>
        <taxon>Cloeon</taxon>
    </lineage>
</organism>
<accession>A0A8S1DR34</accession>
<dbReference type="EMBL" id="CADEPI010000468">
    <property type="protein sequence ID" value="CAB3386306.1"/>
    <property type="molecule type" value="Genomic_DNA"/>
</dbReference>
<dbReference type="Proteomes" id="UP000494165">
    <property type="component" value="Unassembled WGS sequence"/>
</dbReference>